<name>A0A9N9GGS2_9GLOM</name>
<dbReference type="InterPro" id="IPR011009">
    <property type="entry name" value="Kinase-like_dom_sf"/>
</dbReference>
<dbReference type="Gene3D" id="1.10.510.10">
    <property type="entry name" value="Transferase(Phosphotransferase) domain 1"/>
    <property type="match status" value="1"/>
</dbReference>
<protein>
    <submittedName>
        <fullName evidence="1">1131_t:CDS:1</fullName>
    </submittedName>
</protein>
<reference evidence="1" key="1">
    <citation type="submission" date="2021-06" db="EMBL/GenBank/DDBJ databases">
        <authorList>
            <person name="Kallberg Y."/>
            <person name="Tangrot J."/>
            <person name="Rosling A."/>
        </authorList>
    </citation>
    <scope>NUCLEOTIDE SEQUENCE</scope>
    <source>
        <strain evidence="1">IA702</strain>
    </source>
</reference>
<evidence type="ECO:0000313" key="1">
    <source>
        <dbReference type="EMBL" id="CAG8606856.1"/>
    </source>
</evidence>
<evidence type="ECO:0000313" key="2">
    <source>
        <dbReference type="Proteomes" id="UP000789572"/>
    </source>
</evidence>
<dbReference type="AlphaFoldDB" id="A0A9N9GGS2"/>
<sequence>ARSEPISWASRPDEKIEEFLKTRNVTDLEDITAIIYNLRNLSERHGKRSAEEQLQQQYLKKLERLPGPSELGKTYTQSDENPTFLNHRPPSAEGIPTELLHPVFGQFLDDCASAQPTMDDVQFAVSFSTSMLRYYNSEGDRADRLRNLFADHYVIGLKGSTIRNAITDATWFPDSKSNFMAMNIEVKNEPGRNGDSFIQNIGYYQQYILSHERREMIRLPCFLISVVGPTLSISRAIFGARITIDAHPNTLSFACSSYNTEYFARIFRALKNAIETLREYYSNNIPDIEPEQREFPYLNSFQSGGSRIHFKYRRALNPHLLIFIVDIDVDVNDAPGLPQQLLVKFTRRYGVEAHRECASLGIAPELFGFEVLAGGWKAVVMAYKGDDFKTLLECTFDEKIKTAVKETAVKMHRKGFVHGDLRDVNILYHCQQARDRVDILFIDWDWAGKEGEARYPPTMNPKISRHQNAVAHQLIWKEHDDHMLDIMFR</sequence>
<accession>A0A9N9GGS2</accession>
<organism evidence="1 2">
    <name type="scientific">Paraglomus occultum</name>
    <dbReference type="NCBI Taxonomy" id="144539"/>
    <lineage>
        <taxon>Eukaryota</taxon>
        <taxon>Fungi</taxon>
        <taxon>Fungi incertae sedis</taxon>
        <taxon>Mucoromycota</taxon>
        <taxon>Glomeromycotina</taxon>
        <taxon>Glomeromycetes</taxon>
        <taxon>Paraglomerales</taxon>
        <taxon>Paraglomeraceae</taxon>
        <taxon>Paraglomus</taxon>
    </lineage>
</organism>
<gene>
    <name evidence="1" type="ORF">POCULU_LOCUS7751</name>
</gene>
<feature type="non-terminal residue" evidence="1">
    <location>
        <position position="489"/>
    </location>
</feature>
<dbReference type="Proteomes" id="UP000789572">
    <property type="component" value="Unassembled WGS sequence"/>
</dbReference>
<dbReference type="OrthoDB" id="2339265at2759"/>
<proteinExistence type="predicted"/>
<dbReference type="SUPFAM" id="SSF56112">
    <property type="entry name" value="Protein kinase-like (PK-like)"/>
    <property type="match status" value="1"/>
</dbReference>
<comment type="caution">
    <text evidence="1">The sequence shown here is derived from an EMBL/GenBank/DDBJ whole genome shotgun (WGS) entry which is preliminary data.</text>
</comment>
<dbReference type="EMBL" id="CAJVPJ010001887">
    <property type="protein sequence ID" value="CAG8606856.1"/>
    <property type="molecule type" value="Genomic_DNA"/>
</dbReference>
<keyword evidence="2" id="KW-1185">Reference proteome</keyword>